<feature type="compositionally biased region" description="Basic residues" evidence="1">
    <location>
        <begin position="288"/>
        <end position="307"/>
    </location>
</feature>
<name>A0A4P6Q6M8_9ACTN</name>
<feature type="compositionally biased region" description="Low complexity" evidence="1">
    <location>
        <begin position="319"/>
        <end position="330"/>
    </location>
</feature>
<dbReference type="KEGG" id="strr:EKD16_21170"/>
<dbReference type="EMBL" id="CP036455">
    <property type="protein sequence ID" value="QBI55990.1"/>
    <property type="molecule type" value="Genomic_DNA"/>
</dbReference>
<gene>
    <name evidence="2" type="ORF">EKD16_21170</name>
</gene>
<dbReference type="Proteomes" id="UP000292235">
    <property type="component" value="Chromosome"/>
</dbReference>
<accession>A0A4P6Q6M8</accession>
<feature type="compositionally biased region" description="Low complexity" evidence="1">
    <location>
        <begin position="211"/>
        <end position="222"/>
    </location>
</feature>
<organism evidence="2 3">
    <name type="scientific">Streptomonospora litoralis</name>
    <dbReference type="NCBI Taxonomy" id="2498135"/>
    <lineage>
        <taxon>Bacteria</taxon>
        <taxon>Bacillati</taxon>
        <taxon>Actinomycetota</taxon>
        <taxon>Actinomycetes</taxon>
        <taxon>Streptosporangiales</taxon>
        <taxon>Nocardiopsidaceae</taxon>
        <taxon>Streptomonospora</taxon>
    </lineage>
</organism>
<sequence precursor="true">MTEKRRRRRRMAGPAVVGSGARRWRRPTGAATPVRPGLGWSGRWSPALAVGGRARGSPLDCRRGPDAGRSAAVMQPDRGHEMHVSAAASASVPPRGIVLARSFRDTKQHGVFCPPMPESPVGPRPRRGGDGARGALNGAKTAPGGQLFVRLVASAPAEAARKTGIGPQKSASSGGGATGGDAGAPRATCRRPRPPIRRTFGPCGRPRPRPAARLPARAGPAGTRRRRLPAPAPAMTDVPGAAAGIVAKIPKTPTGIRHTATIVPPLCDITDTRPLSGPAPPLAGRATTGHRNRHLRPRSHCCRRRLVGRATGGHPTRWARAPPRGALAAPPHAPPPAVPAPSTAGPGPSSSPVPAAPHPSARRPAGGKAKGKSA</sequence>
<feature type="compositionally biased region" description="Pro residues" evidence="1">
    <location>
        <begin position="114"/>
        <end position="123"/>
    </location>
</feature>
<feature type="region of interest" description="Disordered" evidence="1">
    <location>
        <begin position="276"/>
        <end position="374"/>
    </location>
</feature>
<feature type="compositionally biased region" description="Low complexity" evidence="1">
    <location>
        <begin position="358"/>
        <end position="367"/>
    </location>
</feature>
<feature type="region of interest" description="Disordered" evidence="1">
    <location>
        <begin position="159"/>
        <end position="236"/>
    </location>
</feature>
<protein>
    <submittedName>
        <fullName evidence="2">Uncharacterized protein</fullName>
    </submittedName>
</protein>
<feature type="region of interest" description="Disordered" evidence="1">
    <location>
        <begin position="1"/>
        <end position="42"/>
    </location>
</feature>
<feature type="compositionally biased region" description="Gly residues" evidence="1">
    <location>
        <begin position="173"/>
        <end position="182"/>
    </location>
</feature>
<evidence type="ECO:0000313" key="3">
    <source>
        <dbReference type="Proteomes" id="UP000292235"/>
    </source>
</evidence>
<evidence type="ECO:0000313" key="2">
    <source>
        <dbReference type="EMBL" id="QBI55990.1"/>
    </source>
</evidence>
<dbReference type="AlphaFoldDB" id="A0A4P6Q6M8"/>
<evidence type="ECO:0000256" key="1">
    <source>
        <dbReference type="SAM" id="MobiDB-lite"/>
    </source>
</evidence>
<proteinExistence type="predicted"/>
<feature type="compositionally biased region" description="Basic residues" evidence="1">
    <location>
        <begin position="1"/>
        <end position="11"/>
    </location>
</feature>
<feature type="region of interest" description="Disordered" evidence="1">
    <location>
        <begin position="110"/>
        <end position="141"/>
    </location>
</feature>
<reference evidence="2 3" key="1">
    <citation type="submission" date="2019-02" db="EMBL/GenBank/DDBJ databases">
        <authorList>
            <person name="Khodamoradi S."/>
            <person name="Hahnke R.L."/>
            <person name="Kaempfer P."/>
            <person name="Schumann P."/>
            <person name="Rohde M."/>
            <person name="Steinert M."/>
            <person name="Luzhetskyy A."/>
            <person name="Wink J."/>
            <person name="Ruckert C."/>
        </authorList>
    </citation>
    <scope>NUCLEOTIDE SEQUENCE [LARGE SCALE GENOMIC DNA]</scope>
    <source>
        <strain evidence="2 3">M2</strain>
    </source>
</reference>
<keyword evidence="3" id="KW-1185">Reference proteome</keyword>